<dbReference type="CDD" id="cd02440">
    <property type="entry name" value="AdoMet_MTases"/>
    <property type="match status" value="1"/>
</dbReference>
<dbReference type="InterPro" id="IPR029063">
    <property type="entry name" value="SAM-dependent_MTases_sf"/>
</dbReference>
<name>A0A7K3W2D6_9ACTN</name>
<evidence type="ECO:0000313" key="2">
    <source>
        <dbReference type="EMBL" id="NEK58952.1"/>
    </source>
</evidence>
<comment type="caution">
    <text evidence="2">The sequence shown here is derived from an EMBL/GenBank/DDBJ whole genome shotgun (WGS) entry which is preliminary data.</text>
</comment>
<keyword evidence="2" id="KW-0489">Methyltransferase</keyword>
<gene>
    <name evidence="2" type="ORF">GCU56_13860</name>
</gene>
<protein>
    <submittedName>
        <fullName evidence="2">Methyltransferase domain-containing protein</fullName>
    </submittedName>
</protein>
<dbReference type="GO" id="GO:0008757">
    <property type="term" value="F:S-adenosylmethionine-dependent methyltransferase activity"/>
    <property type="evidence" value="ECO:0007669"/>
    <property type="project" value="InterPro"/>
</dbReference>
<keyword evidence="2" id="KW-0808">Transferase</keyword>
<evidence type="ECO:0000259" key="1">
    <source>
        <dbReference type="Pfam" id="PF08241"/>
    </source>
</evidence>
<proteinExistence type="predicted"/>
<dbReference type="Pfam" id="PF08241">
    <property type="entry name" value="Methyltransf_11"/>
    <property type="match status" value="1"/>
</dbReference>
<sequence length="280" mass="30087">MRCLFHWVDPGVQAEDVDTYTHGHADAVLQSHRWRTAENSAGYLLPHLRPGLDLLDVGCGPGTITVDLARRVAPGRVVGLDVSPDPLGEARAAAERAGVPVTFAVGDVYALDAGDGSFDVVHAHQVLQHLTDPVAALREMARVCRPGGLLAVRDVDYAAVTWFPADAGLDRWLDLYSRVARRNAAEPDAGRRLLSWAHAAGLREVTATTSAWCYATPAEREWWGASWAGRATASAFADQAVAYGLATPGGLEEIAAAWLRWAAADDGWLGMLHGELLIRV</sequence>
<dbReference type="PANTHER" id="PTHR43591:SF24">
    <property type="entry name" value="2-METHOXY-6-POLYPRENYL-1,4-BENZOQUINOL METHYLASE, MITOCHONDRIAL"/>
    <property type="match status" value="1"/>
</dbReference>
<accession>A0A7K3W2D6</accession>
<reference evidence="2 3" key="1">
    <citation type="submission" date="2020-02" db="EMBL/GenBank/DDBJ databases">
        <title>Geodermatophilus sabuli CPCC 205279 I12A-02694.</title>
        <authorList>
            <person name="Jiang Z."/>
        </authorList>
    </citation>
    <scope>NUCLEOTIDE SEQUENCE [LARGE SCALE GENOMIC DNA]</scope>
    <source>
        <strain evidence="2 3">I12A-02694</strain>
    </source>
</reference>
<keyword evidence="3" id="KW-1185">Reference proteome</keyword>
<feature type="domain" description="Methyltransferase type 11" evidence="1">
    <location>
        <begin position="55"/>
        <end position="151"/>
    </location>
</feature>
<dbReference type="PANTHER" id="PTHR43591">
    <property type="entry name" value="METHYLTRANSFERASE"/>
    <property type="match status" value="1"/>
</dbReference>
<dbReference type="GO" id="GO:0032259">
    <property type="term" value="P:methylation"/>
    <property type="evidence" value="ECO:0007669"/>
    <property type="project" value="UniProtKB-KW"/>
</dbReference>
<organism evidence="2 3">
    <name type="scientific">Geodermatophilus sabuli</name>
    <dbReference type="NCBI Taxonomy" id="1564158"/>
    <lineage>
        <taxon>Bacteria</taxon>
        <taxon>Bacillati</taxon>
        <taxon>Actinomycetota</taxon>
        <taxon>Actinomycetes</taxon>
        <taxon>Geodermatophilales</taxon>
        <taxon>Geodermatophilaceae</taxon>
        <taxon>Geodermatophilus</taxon>
    </lineage>
</organism>
<dbReference type="SUPFAM" id="SSF53335">
    <property type="entry name" value="S-adenosyl-L-methionine-dependent methyltransferases"/>
    <property type="match status" value="1"/>
</dbReference>
<dbReference type="Gene3D" id="3.40.50.150">
    <property type="entry name" value="Vaccinia Virus protein VP39"/>
    <property type="match status" value="1"/>
</dbReference>
<evidence type="ECO:0000313" key="3">
    <source>
        <dbReference type="Proteomes" id="UP000470246"/>
    </source>
</evidence>
<dbReference type="AlphaFoldDB" id="A0A7K3W2D6"/>
<dbReference type="EMBL" id="JAAGWF010000015">
    <property type="protein sequence ID" value="NEK58952.1"/>
    <property type="molecule type" value="Genomic_DNA"/>
</dbReference>
<dbReference type="InterPro" id="IPR013216">
    <property type="entry name" value="Methyltransf_11"/>
</dbReference>
<dbReference type="Proteomes" id="UP000470246">
    <property type="component" value="Unassembled WGS sequence"/>
</dbReference>